<dbReference type="Gene3D" id="3.40.50.10540">
    <property type="entry name" value="Crotonobetainyl-coa:carnitine coa-transferase, domain 1"/>
    <property type="match status" value="2"/>
</dbReference>
<keyword evidence="1 3" id="KW-0808">Transferase</keyword>
<keyword evidence="4" id="KW-1185">Reference proteome</keyword>
<evidence type="ECO:0000256" key="2">
    <source>
        <dbReference type="SAM" id="MobiDB-lite"/>
    </source>
</evidence>
<name>A0ABT8FVY0_9MICO</name>
<dbReference type="PANTHER" id="PTHR48207">
    <property type="entry name" value="SUCCINATE--HYDROXYMETHYLGLUTARATE COA-TRANSFERASE"/>
    <property type="match status" value="1"/>
</dbReference>
<gene>
    <name evidence="3" type="ORF">KZC48_13380</name>
</gene>
<proteinExistence type="predicted"/>
<dbReference type="PANTHER" id="PTHR48207:SF3">
    <property type="entry name" value="SUCCINATE--HYDROXYMETHYLGLUTARATE COA-TRANSFERASE"/>
    <property type="match status" value="1"/>
</dbReference>
<evidence type="ECO:0000313" key="3">
    <source>
        <dbReference type="EMBL" id="MDN4465380.1"/>
    </source>
</evidence>
<evidence type="ECO:0000313" key="4">
    <source>
        <dbReference type="Proteomes" id="UP001172731"/>
    </source>
</evidence>
<dbReference type="Gene3D" id="3.30.1540.10">
    <property type="entry name" value="formyl-coa transferase, domain 3"/>
    <property type="match status" value="2"/>
</dbReference>
<dbReference type="EMBL" id="JAHWXI010000018">
    <property type="protein sequence ID" value="MDN4465380.1"/>
    <property type="molecule type" value="Genomic_DNA"/>
</dbReference>
<dbReference type="InterPro" id="IPR050483">
    <property type="entry name" value="CoA-transferase_III_domain"/>
</dbReference>
<dbReference type="Proteomes" id="UP001172731">
    <property type="component" value="Unassembled WGS sequence"/>
</dbReference>
<reference evidence="3" key="1">
    <citation type="submission" date="2021-06" db="EMBL/GenBank/DDBJ databases">
        <title>Genome-based taxonomic framework of Microbacterium strains isolated from marine environment, the description of four new species and reclassification of four preexisting species.</title>
        <authorList>
            <person name="Lee S.D."/>
            <person name="Kim S.-M."/>
            <person name="Byeon Y.-S."/>
            <person name="Yang H.L."/>
            <person name="Kim I.S."/>
        </authorList>
    </citation>
    <scope>NUCLEOTIDE SEQUENCE</scope>
    <source>
        <strain evidence="3">KACC 20510</strain>
    </source>
</reference>
<comment type="caution">
    <text evidence="3">The sequence shown here is derived from an EMBL/GenBank/DDBJ whole genome shotgun (WGS) entry which is preliminary data.</text>
</comment>
<dbReference type="Pfam" id="PF02515">
    <property type="entry name" value="CoA_transf_3"/>
    <property type="match status" value="2"/>
</dbReference>
<sequence length="858" mass="95166">MNERTNDATYLRGLRVLELADEKGEYVGKVLAGLGADVVKVEPPEGEVTRTYGPFLDDVVDAERSLFFWQYNLGKRGIVLDLDGAAGRSDFLALASVADVVIDTRDRRFLDERGIGYERLRERNERLIYVRISPFGDEGPWADRQASDLVHLALGGVVMNCGYDPDPSGAYDTPPVAPQMWHAYAIAGEMTVIGILGALAFRLRKGIGQRVSTSIHEAVSKNTETDMPDWIFLRQTHRRLTSRHSMVSTSVPSLSLTKDGRYIMPYRTYLGSFAMNWDGLVRVLAKYGMESDLGDPKYQDEGYRGRPEVAEHIGRITDKLVGRLLYSRDLWRDAQREGLPWAPVRRPEENVEDEHWRARGVFAEVEHPELGRSFTYVGKRWHSPDSEWWVGRRAPLLGEHDDEVLRDWAQPRPIDRIGSEAEPDVVLSERGKPFAIPDVRVVDLSWMLASAGAGRFLAGLGADVIKVEHRTRWDAMRFSLGQCPPGGRAEREGAEGPLPTPKPAGPNRGGSFMEINAGKRGISLNLKSPEGKRTLEDLIRQADVVVEGFSPGTMDRLGLGYERLKQLNPRIIYVQQSGFGQRGTFGQARAFGPTAQAFTGITDMSGLPEPFPPAGWGYSYLDWFGAYNMATATLAALYRRDITDKGAYIDTSQGEVGLYLTGTTILDYSANGRRWARYGNRSPYKQAAPSGIFPTRGDDRWIAISAFTDAHWEAIAGTLGHREWLVDDRFSTLVQRLAHQTELEAEIADATADLDGWELMDALQSAGVPAGVCQTAQDRFESDPQLAHDQWLVELPQSEIGTWPVKELPVRLSESPSFIGGRGASSGPSYGEHTSEVLRTILGIDDSGIRALEEAGAL</sequence>
<feature type="region of interest" description="Disordered" evidence="2">
    <location>
        <begin position="481"/>
        <end position="508"/>
    </location>
</feature>
<dbReference type="InterPro" id="IPR023606">
    <property type="entry name" value="CoA-Trfase_III_dom_1_sf"/>
</dbReference>
<dbReference type="GO" id="GO:0016740">
    <property type="term" value="F:transferase activity"/>
    <property type="evidence" value="ECO:0007669"/>
    <property type="project" value="UniProtKB-KW"/>
</dbReference>
<dbReference type="InterPro" id="IPR003673">
    <property type="entry name" value="CoA-Trfase_fam_III"/>
</dbReference>
<accession>A0ABT8FVY0</accession>
<organism evidence="3 4">
    <name type="scientific">Microbacterium aurantiacum</name>
    <dbReference type="NCBI Taxonomy" id="162393"/>
    <lineage>
        <taxon>Bacteria</taxon>
        <taxon>Bacillati</taxon>
        <taxon>Actinomycetota</taxon>
        <taxon>Actinomycetes</taxon>
        <taxon>Micrococcales</taxon>
        <taxon>Microbacteriaceae</taxon>
        <taxon>Microbacterium</taxon>
    </lineage>
</organism>
<dbReference type="RefSeq" id="WP_301135300.1">
    <property type="nucleotide sequence ID" value="NZ_BAAAUQ010000016.1"/>
</dbReference>
<evidence type="ECO:0000256" key="1">
    <source>
        <dbReference type="ARBA" id="ARBA00022679"/>
    </source>
</evidence>
<protein>
    <submittedName>
        <fullName evidence="3">CoA transferase</fullName>
    </submittedName>
</protein>
<dbReference type="SUPFAM" id="SSF89796">
    <property type="entry name" value="CoA-transferase family III (CaiB/BaiF)"/>
    <property type="match status" value="2"/>
</dbReference>
<dbReference type="InterPro" id="IPR044855">
    <property type="entry name" value="CoA-Trfase_III_dom3_sf"/>
</dbReference>